<dbReference type="EMBL" id="PYSW02000016">
    <property type="protein sequence ID" value="KAG2386333.1"/>
    <property type="molecule type" value="Genomic_DNA"/>
</dbReference>
<dbReference type="GeneID" id="68095234"/>
<dbReference type="AlphaFoldDB" id="A0AA88KL32"/>
<reference evidence="1 2" key="1">
    <citation type="journal article" date="2018" name="BMC Genomics">
        <title>The genome of Naegleria lovaniensis, the basis for a comparative approach to unravel pathogenicity factors of the human pathogenic amoeba N. fowleri.</title>
        <authorList>
            <person name="Liechti N."/>
            <person name="Schurch N."/>
            <person name="Bruggmann R."/>
            <person name="Wittwer M."/>
        </authorList>
    </citation>
    <scope>NUCLEOTIDE SEQUENCE [LARGE SCALE GENOMIC DNA]</scope>
    <source>
        <strain evidence="1 2">ATCC 30569</strain>
    </source>
</reference>
<dbReference type="InterPro" id="IPR051553">
    <property type="entry name" value="Ran_GTPase-activating"/>
</dbReference>
<dbReference type="Proteomes" id="UP000816034">
    <property type="component" value="Unassembled WGS sequence"/>
</dbReference>
<evidence type="ECO:0000313" key="2">
    <source>
        <dbReference type="Proteomes" id="UP000816034"/>
    </source>
</evidence>
<proteinExistence type="predicted"/>
<keyword evidence="2" id="KW-1185">Reference proteome</keyword>
<accession>A0AA88KL32</accession>
<protein>
    <submittedName>
        <fullName evidence="1">Uncharacterized protein</fullName>
    </submittedName>
</protein>
<dbReference type="Gene3D" id="2.130.10.30">
    <property type="entry name" value="Regulator of chromosome condensation 1/beta-lactamase-inhibitor protein II"/>
    <property type="match status" value="1"/>
</dbReference>
<comment type="caution">
    <text evidence="1">The sequence shown here is derived from an EMBL/GenBank/DDBJ whole genome shotgun (WGS) entry which is preliminary data.</text>
</comment>
<gene>
    <name evidence="1" type="ORF">C9374_002779</name>
</gene>
<evidence type="ECO:0000313" key="1">
    <source>
        <dbReference type="EMBL" id="KAG2386333.1"/>
    </source>
</evidence>
<dbReference type="PANTHER" id="PTHR45982:SF1">
    <property type="entry name" value="REGULATOR OF CHROMOSOME CONDENSATION"/>
    <property type="match status" value="1"/>
</dbReference>
<dbReference type="InterPro" id="IPR009091">
    <property type="entry name" value="RCC1/BLIP-II"/>
</dbReference>
<dbReference type="PANTHER" id="PTHR45982">
    <property type="entry name" value="REGULATOR OF CHROMOSOME CONDENSATION"/>
    <property type="match status" value="1"/>
</dbReference>
<dbReference type="RefSeq" id="XP_044550325.1">
    <property type="nucleotide sequence ID" value="XM_044692233.1"/>
</dbReference>
<organism evidence="1 2">
    <name type="scientific">Naegleria lovaniensis</name>
    <name type="common">Amoeba</name>
    <dbReference type="NCBI Taxonomy" id="51637"/>
    <lineage>
        <taxon>Eukaryota</taxon>
        <taxon>Discoba</taxon>
        <taxon>Heterolobosea</taxon>
        <taxon>Tetramitia</taxon>
        <taxon>Eutetramitia</taxon>
        <taxon>Vahlkampfiidae</taxon>
        <taxon>Naegleria</taxon>
    </lineage>
</organism>
<sequence length="391" mass="43691">MFSQSKTRLYVKHDGRVFESILQDPNDHFTKLVCEGTTAIGATAQGHVYICSKTTKPELIESCQEFKEDTTKIKFLLAGFYHFIVIKESNRVYAAGDQNYVGGIIEAEEGDRNYLRRVNTAMIKGTITHAACGTYSTVVVADETKVYVNGKLGKNTNQFERLQFNKQVSRISAGYDHMIIMCKDGTVYGLGTNGYKQLLDIDHQVHDSLVQLIPPFTHVLDCTAIRLSHITCWVTPTVVHVYGYFGDLGRQMLNFGAITQNGSHHVTIDREKLGNDFNISGAYTSLTFFDKKHRKLIGGGGSSNLKEFSKLDLIDEMFAKALDKQSLYDNLDDTLLDVSIGSDIVALLIGYDFDKVGSFTKKNLLKMCHRCTGSNDDSNSIVPFSDVYLNF</sequence>
<name>A0AA88KL32_NAELO</name>
<dbReference type="Pfam" id="PF13540">
    <property type="entry name" value="RCC1_2"/>
    <property type="match status" value="1"/>
</dbReference>
<dbReference type="SUPFAM" id="SSF50985">
    <property type="entry name" value="RCC1/BLIP-II"/>
    <property type="match status" value="1"/>
</dbReference>